<dbReference type="PANTHER" id="PTHR44858">
    <property type="entry name" value="TETRATRICOPEPTIDE REPEAT PROTEIN 6"/>
    <property type="match status" value="1"/>
</dbReference>
<dbReference type="InterPro" id="IPR011990">
    <property type="entry name" value="TPR-like_helical_dom_sf"/>
</dbReference>
<dbReference type="Proteomes" id="UP000005283">
    <property type="component" value="Unassembled WGS sequence"/>
</dbReference>
<feature type="repeat" description="TPR" evidence="3">
    <location>
        <begin position="590"/>
        <end position="623"/>
    </location>
</feature>
<keyword evidence="2 3" id="KW-0802">TPR repeat</keyword>
<feature type="repeat" description="TPR" evidence="3">
    <location>
        <begin position="274"/>
        <end position="307"/>
    </location>
</feature>
<feature type="repeat" description="TPR" evidence="3">
    <location>
        <begin position="240"/>
        <end position="273"/>
    </location>
</feature>
<evidence type="ECO:0000313" key="5">
    <source>
        <dbReference type="Proteomes" id="UP000005283"/>
    </source>
</evidence>
<dbReference type="SUPFAM" id="SSF48452">
    <property type="entry name" value="TPR-like"/>
    <property type="match status" value="2"/>
</dbReference>
<dbReference type="InterPro" id="IPR050498">
    <property type="entry name" value="Ycf3"/>
</dbReference>
<feature type="repeat" description="TPR" evidence="3">
    <location>
        <begin position="172"/>
        <end position="205"/>
    </location>
</feature>
<keyword evidence="5" id="KW-1185">Reference proteome</keyword>
<dbReference type="EMBL" id="ADEG01000039">
    <property type="protein sequence ID" value="EFA92624.1"/>
    <property type="molecule type" value="Genomic_DNA"/>
</dbReference>
<dbReference type="PANTHER" id="PTHR44858:SF1">
    <property type="entry name" value="UDP-N-ACETYLGLUCOSAMINE--PEPTIDE N-ACETYLGLUCOSAMINYLTRANSFERASE SPINDLY-RELATED"/>
    <property type="match status" value="1"/>
</dbReference>
<dbReference type="AlphaFoldDB" id="D1W4H7"/>
<evidence type="ECO:0000313" key="4">
    <source>
        <dbReference type="EMBL" id="EFA92624.1"/>
    </source>
</evidence>
<proteinExistence type="predicted"/>
<dbReference type="Pfam" id="PF13181">
    <property type="entry name" value="TPR_8"/>
    <property type="match status" value="1"/>
</dbReference>
<dbReference type="STRING" id="679190.HMPREF0650_1373"/>
<protein>
    <submittedName>
        <fullName evidence="4">Tetratricopeptide repeat protein</fullName>
    </submittedName>
</protein>
<keyword evidence="1" id="KW-0677">Repeat</keyword>
<dbReference type="PROSITE" id="PS50005">
    <property type="entry name" value="TPR"/>
    <property type="match status" value="5"/>
</dbReference>
<name>D1W4H7_9BACT</name>
<dbReference type="SMART" id="SM00028">
    <property type="entry name" value="TPR"/>
    <property type="match status" value="12"/>
</dbReference>
<organism evidence="4 5">
    <name type="scientific">Hoylesella buccalis ATCC 35310</name>
    <dbReference type="NCBI Taxonomy" id="679190"/>
    <lineage>
        <taxon>Bacteria</taxon>
        <taxon>Pseudomonadati</taxon>
        <taxon>Bacteroidota</taxon>
        <taxon>Bacteroidia</taxon>
        <taxon>Bacteroidales</taxon>
        <taxon>Prevotellaceae</taxon>
        <taxon>Hoylesella</taxon>
    </lineage>
</organism>
<comment type="caution">
    <text evidence="4">The sequence shown here is derived from an EMBL/GenBank/DDBJ whole genome shotgun (WGS) entry which is preliminary data.</text>
</comment>
<evidence type="ECO:0000256" key="2">
    <source>
        <dbReference type="ARBA" id="ARBA00022803"/>
    </source>
</evidence>
<dbReference type="Pfam" id="PF00515">
    <property type="entry name" value="TPR_1"/>
    <property type="match status" value="1"/>
</dbReference>
<dbReference type="Pfam" id="PF13432">
    <property type="entry name" value="TPR_16"/>
    <property type="match status" value="2"/>
</dbReference>
<feature type="repeat" description="TPR" evidence="3">
    <location>
        <begin position="104"/>
        <end position="137"/>
    </location>
</feature>
<dbReference type="Gene3D" id="1.25.40.10">
    <property type="entry name" value="Tetratricopeptide repeat domain"/>
    <property type="match status" value="5"/>
</dbReference>
<gene>
    <name evidence="4" type="ORF">HMPREF0650_1373</name>
</gene>
<dbReference type="InterPro" id="IPR019734">
    <property type="entry name" value="TPR_rpt"/>
</dbReference>
<evidence type="ECO:0000256" key="1">
    <source>
        <dbReference type="ARBA" id="ARBA00022737"/>
    </source>
</evidence>
<sequence length="670" mass="77829">MYLPAKMGAQVEGMYRHVVIIFMACLSLVARAQYNIDKLLRNGQVALHYEDYVLSIQYFNQIIALKPYLYEPWQYRAVAKFYLDDFTGAEADISKAIELNPYIHQFFDLRAITKIRQERYDEAIADYNRAIRLQPRQQSYWFNRAVCLMNEKKYDEALLQTDTIVQKWANAANAYSLKAEIYLHQKDTTQAAKSLDKSLKIDPYDGNTWTTRAYISLARRKWKDADEELSRAIHLKPNVANNYVNRALARLNYNNLRGAMADYDLALDLAPNDFLAHYNRGLLRMQLGDDNRAIEDFDFVIKMEPKNVMAIFNRALLHDRTGDLHSAIRDYSAVIDQFPNFWTGLSYRANCYRRLGMTAKAEMDEFRIFKAQMDKRSGVQKRWSNNKLKAMRKRSEIDPEKYNQIVVADENTVEREYESEYRGQIQHRKVDVARMPMFEVSYLPYHNGMNTYQAFNKEIEEFNDLHPLKYPLNITCNPAQLTEEQSKAFLSLIDQLSASIQDAKDMKAVHAWLLQRAVAYSVTQNFDEAINDLNVYLDQDSSSAIAYWQRAVCQFMMNDFNASHGVDIQLKAAKTLDDFNQAIKLDGQNAYLYYNRGNFHAARKDYQLAIDDYTKAIELDSRLAEAYYNRGIIRLENTHTKNAGIADLSKAGELGIYDAYGVIKRKTAKK</sequence>
<evidence type="ECO:0000256" key="3">
    <source>
        <dbReference type="PROSITE-ProRule" id="PRU00339"/>
    </source>
</evidence>
<accession>D1W4H7</accession>
<dbReference type="eggNOG" id="COG0457">
    <property type="taxonomic scope" value="Bacteria"/>
</dbReference>
<reference evidence="4 5" key="1">
    <citation type="submission" date="2009-12" db="EMBL/GenBank/DDBJ databases">
        <title>Genome Sequence of Prevotella buccalis ATCC 35310.</title>
        <authorList>
            <person name="Durkin A.S."/>
            <person name="Madupu R."/>
            <person name="Torralba M."/>
            <person name="Methe B."/>
            <person name="Sutton G."/>
            <person name="Strausberg R.L."/>
            <person name="Nelson K.E."/>
        </authorList>
    </citation>
    <scope>NUCLEOTIDE SEQUENCE [LARGE SCALE GENOMIC DNA]</scope>
    <source>
        <strain evidence="4 5">ATCC 35310</strain>
    </source>
</reference>